<evidence type="ECO:0000313" key="2">
    <source>
        <dbReference type="Proteomes" id="UP000655225"/>
    </source>
</evidence>
<dbReference type="PANTHER" id="PTHR35830">
    <property type="entry name" value="OS05G0299200 PROTEIN"/>
    <property type="match status" value="1"/>
</dbReference>
<proteinExistence type="predicted"/>
<dbReference type="PANTHER" id="PTHR35830:SF1">
    <property type="entry name" value="OS05G0299200 PROTEIN"/>
    <property type="match status" value="1"/>
</dbReference>
<sequence length="193" mass="21325">MDNRMSGKDISEDDIIQLRRICRISGAKVSIETANARDSFFRASVDLVLNTCTSAMSHSTVVQIDGEDARQFIAGLADSIGLESIRAARIVSATVAARTRSRFLQSWALEMQGQHTEAVGELSKICLIHRIFPPEESSPEMEMVARGLEKHLRVEQREFLMNMLIGICGDDSRRSAAEALGLVSSLFVIENNL</sequence>
<dbReference type="OMA" id="EFLMNML"/>
<comment type="caution">
    <text evidence="1">The sequence shown here is derived from an EMBL/GenBank/DDBJ whole genome shotgun (WGS) entry which is preliminary data.</text>
</comment>
<protein>
    <submittedName>
        <fullName evidence="1">Uncharacterized protein</fullName>
    </submittedName>
</protein>
<gene>
    <name evidence="1" type="ORF">HHK36_013211</name>
</gene>
<name>A0A835DJG1_TETSI</name>
<organism evidence="1 2">
    <name type="scientific">Tetracentron sinense</name>
    <name type="common">Spur-leaf</name>
    <dbReference type="NCBI Taxonomy" id="13715"/>
    <lineage>
        <taxon>Eukaryota</taxon>
        <taxon>Viridiplantae</taxon>
        <taxon>Streptophyta</taxon>
        <taxon>Embryophyta</taxon>
        <taxon>Tracheophyta</taxon>
        <taxon>Spermatophyta</taxon>
        <taxon>Magnoliopsida</taxon>
        <taxon>Trochodendrales</taxon>
        <taxon>Trochodendraceae</taxon>
        <taxon>Tetracentron</taxon>
    </lineage>
</organism>
<dbReference type="Proteomes" id="UP000655225">
    <property type="component" value="Unassembled WGS sequence"/>
</dbReference>
<dbReference type="EMBL" id="JABCRI010000008">
    <property type="protein sequence ID" value="KAF8402259.1"/>
    <property type="molecule type" value="Genomic_DNA"/>
</dbReference>
<dbReference type="OrthoDB" id="1898167at2759"/>
<dbReference type="AlphaFoldDB" id="A0A835DJG1"/>
<reference evidence="1 2" key="1">
    <citation type="submission" date="2020-04" db="EMBL/GenBank/DDBJ databases">
        <title>Plant Genome Project.</title>
        <authorList>
            <person name="Zhang R.-G."/>
        </authorList>
    </citation>
    <scope>NUCLEOTIDE SEQUENCE [LARGE SCALE GENOMIC DNA]</scope>
    <source>
        <strain evidence="1">YNK0</strain>
        <tissue evidence="1">Leaf</tissue>
    </source>
</reference>
<keyword evidence="2" id="KW-1185">Reference proteome</keyword>
<evidence type="ECO:0000313" key="1">
    <source>
        <dbReference type="EMBL" id="KAF8402259.1"/>
    </source>
</evidence>
<accession>A0A835DJG1</accession>